<evidence type="ECO:0000313" key="3">
    <source>
        <dbReference type="EMBL" id="KAJ7078914.1"/>
    </source>
</evidence>
<name>A0AAD6XPL9_9AGAR</name>
<dbReference type="Gene3D" id="3.20.20.105">
    <property type="entry name" value="Queuine tRNA-ribosyltransferase-like"/>
    <property type="match status" value="1"/>
</dbReference>
<dbReference type="PANTHER" id="PTHR46064:SF1">
    <property type="entry name" value="QUEUINE TRNA-RIBOSYLTRANSFERASE ACCESSORY SUBUNIT 2"/>
    <property type="match status" value="1"/>
</dbReference>
<accession>A0AAD6XPL9</accession>
<gene>
    <name evidence="3" type="ORF">B0H15DRAFT_859715</name>
</gene>
<feature type="domain" description="tRNA-guanine(15) transglycosylase-like" evidence="2">
    <location>
        <begin position="265"/>
        <end position="447"/>
    </location>
</feature>
<evidence type="ECO:0000259" key="2">
    <source>
        <dbReference type="Pfam" id="PF01702"/>
    </source>
</evidence>
<dbReference type="InterPro" id="IPR002616">
    <property type="entry name" value="tRNA_ribo_trans-like"/>
</dbReference>
<dbReference type="Pfam" id="PF01702">
    <property type="entry name" value="TGT"/>
    <property type="match status" value="2"/>
</dbReference>
<dbReference type="InterPro" id="IPR036511">
    <property type="entry name" value="TGT-like_sf"/>
</dbReference>
<evidence type="ECO:0000256" key="1">
    <source>
        <dbReference type="SAM" id="MobiDB-lite"/>
    </source>
</evidence>
<dbReference type="GO" id="GO:0006400">
    <property type="term" value="P:tRNA modification"/>
    <property type="evidence" value="ECO:0007669"/>
    <property type="project" value="InterPro"/>
</dbReference>
<organism evidence="3 4">
    <name type="scientific">Mycena belliarum</name>
    <dbReference type="NCBI Taxonomy" id="1033014"/>
    <lineage>
        <taxon>Eukaryota</taxon>
        <taxon>Fungi</taxon>
        <taxon>Dikarya</taxon>
        <taxon>Basidiomycota</taxon>
        <taxon>Agaricomycotina</taxon>
        <taxon>Agaricomycetes</taxon>
        <taxon>Agaricomycetidae</taxon>
        <taxon>Agaricales</taxon>
        <taxon>Marasmiineae</taxon>
        <taxon>Mycenaceae</taxon>
        <taxon>Mycena</taxon>
    </lineage>
</organism>
<dbReference type="AlphaFoldDB" id="A0AAD6XPL9"/>
<keyword evidence="4" id="KW-1185">Reference proteome</keyword>
<feature type="domain" description="tRNA-guanine(15) transglycosylase-like" evidence="2">
    <location>
        <begin position="18"/>
        <end position="213"/>
    </location>
</feature>
<dbReference type="PANTHER" id="PTHR46064">
    <property type="entry name" value="QUEUINE TRNA-RIBOSYLTRANSFERASE ACCESSORY SUBUNIT 2"/>
    <property type="match status" value="1"/>
</dbReference>
<comment type="caution">
    <text evidence="3">The sequence shown here is derived from an EMBL/GenBank/DDBJ whole genome shotgun (WGS) entry which is preliminary data.</text>
</comment>
<proteinExistence type="predicted"/>
<dbReference type="SUPFAM" id="SSF51713">
    <property type="entry name" value="tRNA-guanine transglycosylase"/>
    <property type="match status" value="1"/>
</dbReference>
<feature type="region of interest" description="Disordered" evidence="1">
    <location>
        <begin position="1"/>
        <end position="20"/>
    </location>
</feature>
<evidence type="ECO:0000313" key="4">
    <source>
        <dbReference type="Proteomes" id="UP001222325"/>
    </source>
</evidence>
<reference evidence="3" key="1">
    <citation type="submission" date="2023-03" db="EMBL/GenBank/DDBJ databases">
        <title>Massive genome expansion in bonnet fungi (Mycena s.s.) driven by repeated elements and novel gene families across ecological guilds.</title>
        <authorList>
            <consortium name="Lawrence Berkeley National Laboratory"/>
            <person name="Harder C.B."/>
            <person name="Miyauchi S."/>
            <person name="Viragh M."/>
            <person name="Kuo A."/>
            <person name="Thoen E."/>
            <person name="Andreopoulos B."/>
            <person name="Lu D."/>
            <person name="Skrede I."/>
            <person name="Drula E."/>
            <person name="Henrissat B."/>
            <person name="Morin E."/>
            <person name="Kohler A."/>
            <person name="Barry K."/>
            <person name="LaButti K."/>
            <person name="Morin E."/>
            <person name="Salamov A."/>
            <person name="Lipzen A."/>
            <person name="Mereny Z."/>
            <person name="Hegedus B."/>
            <person name="Baldrian P."/>
            <person name="Stursova M."/>
            <person name="Weitz H."/>
            <person name="Taylor A."/>
            <person name="Grigoriev I.V."/>
            <person name="Nagy L.G."/>
            <person name="Martin F."/>
            <person name="Kauserud H."/>
        </authorList>
    </citation>
    <scope>NUCLEOTIDE SEQUENCE</scope>
    <source>
        <strain evidence="3">CBHHK173m</strain>
    </source>
</reference>
<protein>
    <submittedName>
        <fullName evidence="3">tRNA-guanine(15) transglycosylase-like protein</fullName>
    </submittedName>
</protein>
<sequence length="482" mass="51916">MSTLSFTVGHASRGPFGPRTGKVTLQRAAMALTVSTPGLMVATTRGVVPHLARDQHRRTAALRWVHVPFESFVENVPPTPTIHPGPHPLHTFLAFPDQLVLLALRDPADPRDLPPNGKDHVNVWTARGVKKVSPAQWRAYVHACAPDIVVALPDIPYTPPPFSQKRTTKSIDRTTAWLAHLLAPAPEPLNILVHMAGGLSAAARCAFAESLVESLHENEAAAVRPHLSLDSGVAGYVFDLQPLHRAMDVSSDPVHAPAARADETAALFHASLAPASPAKLRVVNSVASPHEVLRLVRAVGIDVFDAKWAQDAAHVGVALDFVFPVPETAAPRRDLGHNLYRVQYAHDFAPFADTAPACPCGACAPVAPPTVISHSVLDVHAPSAVPPASYTRAYVHHLLHTHEMSAHALLVMHNLAVFDAFFAGVRAVLERGDDFSTAVDRFLAAHDETLAVVAEARTMWRDVDVARGKGRLARERSEMTPG</sequence>
<dbReference type="Proteomes" id="UP001222325">
    <property type="component" value="Unassembled WGS sequence"/>
</dbReference>
<dbReference type="InterPro" id="IPR050852">
    <property type="entry name" value="Queuine_tRNA-ribosyltrfase"/>
</dbReference>
<dbReference type="EMBL" id="JARJCN010000063">
    <property type="protein sequence ID" value="KAJ7078914.1"/>
    <property type="molecule type" value="Genomic_DNA"/>
</dbReference>